<dbReference type="InterPro" id="IPR052018">
    <property type="entry name" value="PHP_domain"/>
</dbReference>
<name>A0A212JV19_9DELT</name>
<dbReference type="GO" id="GO:0035312">
    <property type="term" value="F:5'-3' DNA exonuclease activity"/>
    <property type="evidence" value="ECO:0007669"/>
    <property type="project" value="TreeGrafter"/>
</dbReference>
<evidence type="ECO:0000313" key="2">
    <source>
        <dbReference type="EMBL" id="SBW03237.1"/>
    </source>
</evidence>
<dbReference type="PANTHER" id="PTHR42924:SF3">
    <property type="entry name" value="POLYMERASE_HISTIDINOL PHOSPHATASE N-TERMINAL DOMAIN-CONTAINING PROTEIN"/>
    <property type="match status" value="1"/>
</dbReference>
<dbReference type="GO" id="GO:0004534">
    <property type="term" value="F:5'-3' RNA exonuclease activity"/>
    <property type="evidence" value="ECO:0007669"/>
    <property type="project" value="TreeGrafter"/>
</dbReference>
<protein>
    <submittedName>
        <fullName evidence="2">PHP domain protein</fullName>
    </submittedName>
</protein>
<dbReference type="InterPro" id="IPR004013">
    <property type="entry name" value="PHP_dom"/>
</dbReference>
<dbReference type="Gene3D" id="3.20.20.140">
    <property type="entry name" value="Metal-dependent hydrolases"/>
    <property type="match status" value="1"/>
</dbReference>
<dbReference type="CDD" id="cd07438">
    <property type="entry name" value="PHP_HisPPase_AMP"/>
    <property type="match status" value="1"/>
</dbReference>
<reference evidence="2" key="1">
    <citation type="submission" date="2016-04" db="EMBL/GenBank/DDBJ databases">
        <authorList>
            <person name="Evans L.H."/>
            <person name="Alamgir A."/>
            <person name="Owens N."/>
            <person name="Weber N.D."/>
            <person name="Virtaneva K."/>
            <person name="Barbian K."/>
            <person name="Babar A."/>
            <person name="Rosenke K."/>
        </authorList>
    </citation>
    <scope>NUCLEOTIDE SEQUENCE</scope>
    <source>
        <strain evidence="2">86</strain>
    </source>
</reference>
<accession>A0A212JV19</accession>
<feature type="domain" description="Polymerase/histidinol phosphatase N-terminal" evidence="1">
    <location>
        <begin position="5"/>
        <end position="70"/>
    </location>
</feature>
<proteinExistence type="predicted"/>
<gene>
    <name evidence="2" type="ORF">KL86DPRO_20109</name>
</gene>
<dbReference type="AlphaFoldDB" id="A0A212JV19"/>
<dbReference type="EMBL" id="FLUQ01000002">
    <property type="protein sequence ID" value="SBW03237.1"/>
    <property type="molecule type" value="Genomic_DNA"/>
</dbReference>
<dbReference type="Gene3D" id="1.10.150.650">
    <property type="match status" value="1"/>
</dbReference>
<dbReference type="SMART" id="SM00481">
    <property type="entry name" value="POLIIIAc"/>
    <property type="match status" value="1"/>
</dbReference>
<dbReference type="InterPro" id="IPR003141">
    <property type="entry name" value="Pol/His_phosphatase_N"/>
</dbReference>
<organism evidence="2">
    <name type="scientific">uncultured delta proteobacterium</name>
    <dbReference type="NCBI Taxonomy" id="34034"/>
    <lineage>
        <taxon>Bacteria</taxon>
        <taxon>Deltaproteobacteria</taxon>
        <taxon>environmental samples</taxon>
    </lineage>
</organism>
<dbReference type="SUPFAM" id="SSF89550">
    <property type="entry name" value="PHP domain-like"/>
    <property type="match status" value="1"/>
</dbReference>
<sequence length="288" mass="30784">MHTYIDLHTHSSASDGTDSPGDLVALAAGEGLGTVALTDHDTISGLAEASAAGERLGVDVVRGCELAVSSPHGEVHILGLWLPEHPASLAAALTAIREARDARNREMVENFRRAGFDVTYAELLAVAAGESVGRPHMARLLVQKGVCASTREAFVKFLGDDKAMYVPRALPTPEEGMAMLRAEKATTVLAHPMLLRATLPELDALVGTLAAMGLDGVEAYYPEHDATATRRAKKLAERHGLALSGGSDYHGAVRPEVRLGRIWNNGRVPGHILEDLLERRARQGQPVY</sequence>
<dbReference type="PANTHER" id="PTHR42924">
    <property type="entry name" value="EXONUCLEASE"/>
    <property type="match status" value="1"/>
</dbReference>
<dbReference type="InterPro" id="IPR016195">
    <property type="entry name" value="Pol/histidinol_Pase-like"/>
</dbReference>
<dbReference type="Pfam" id="PF02811">
    <property type="entry name" value="PHP"/>
    <property type="match status" value="1"/>
</dbReference>
<evidence type="ECO:0000259" key="1">
    <source>
        <dbReference type="SMART" id="SM00481"/>
    </source>
</evidence>